<dbReference type="InterPro" id="IPR005115">
    <property type="entry name" value="Gly_transporter"/>
</dbReference>
<feature type="transmembrane region" description="Helical" evidence="7">
    <location>
        <begin position="29"/>
        <end position="49"/>
    </location>
</feature>
<feature type="transmembrane region" description="Helical" evidence="7">
    <location>
        <begin position="110"/>
        <end position="135"/>
    </location>
</feature>
<accession>A0A2W4WHY4</accession>
<feature type="domain" description="Glycine transporter" evidence="8">
    <location>
        <begin position="90"/>
        <end position="162"/>
    </location>
</feature>
<comment type="subcellular location">
    <subcellularLocation>
        <location evidence="1">Cell membrane</location>
        <topology evidence="1">Multi-pass membrane protein</topology>
    </subcellularLocation>
</comment>
<name>A0A2W4WHY4_9CYAN</name>
<dbReference type="Proteomes" id="UP000249081">
    <property type="component" value="Unassembled WGS sequence"/>
</dbReference>
<feature type="transmembrane region" description="Helical" evidence="7">
    <location>
        <begin position="61"/>
        <end position="80"/>
    </location>
</feature>
<comment type="similarity">
    <text evidence="2">Belongs to the UPF0126 family.</text>
</comment>
<comment type="caution">
    <text evidence="9">The sequence shown here is derived from an EMBL/GenBank/DDBJ whole genome shotgun (WGS) entry which is preliminary data.</text>
</comment>
<evidence type="ECO:0000259" key="8">
    <source>
        <dbReference type="Pfam" id="PF03458"/>
    </source>
</evidence>
<dbReference type="AlphaFoldDB" id="A0A2W4WHY4"/>
<evidence type="ECO:0000256" key="6">
    <source>
        <dbReference type="ARBA" id="ARBA00023136"/>
    </source>
</evidence>
<dbReference type="Pfam" id="PF03458">
    <property type="entry name" value="Gly_transporter"/>
    <property type="match status" value="2"/>
</dbReference>
<reference evidence="10" key="1">
    <citation type="submission" date="2018-04" db="EMBL/GenBank/DDBJ databases">
        <authorList>
            <person name="Cornet L."/>
        </authorList>
    </citation>
    <scope>NUCLEOTIDE SEQUENCE [LARGE SCALE GENOMIC DNA]</scope>
</reference>
<keyword evidence="4 7" id="KW-0812">Transmembrane</keyword>
<evidence type="ECO:0000256" key="1">
    <source>
        <dbReference type="ARBA" id="ARBA00004651"/>
    </source>
</evidence>
<evidence type="ECO:0000313" key="10">
    <source>
        <dbReference type="Proteomes" id="UP000249081"/>
    </source>
</evidence>
<sequence length="208" mass="22596">MEYFLAQVGVVVFAVSGVLSAARQRLDIFSIVVVGLLTAVGGGTLRDVILNVPVFWLLDLTSFWVALGASFATFVGIRFILKLPLRLLSYLDAMGVALFAVQAIDKTLLFGYPAPVAVVMGLITSIAGGIIRDVVTHRPTLLLSRELYATPILLGGVLYVVLLRLMPSPLSRGIAMGLIFGLRAIAIRWQIFLPLRLTLKIDLDQDEC</sequence>
<organism evidence="9 10">
    <name type="scientific">Shackletoniella antarctica</name>
    <dbReference type="NCBI Taxonomy" id="268115"/>
    <lineage>
        <taxon>Bacteria</taxon>
        <taxon>Bacillati</taxon>
        <taxon>Cyanobacteriota</taxon>
        <taxon>Cyanophyceae</taxon>
        <taxon>Oculatellales</taxon>
        <taxon>Oculatellaceae</taxon>
        <taxon>Shackletoniella</taxon>
    </lineage>
</organism>
<dbReference type="PANTHER" id="PTHR30506">
    <property type="entry name" value="INNER MEMBRANE PROTEIN"/>
    <property type="match status" value="1"/>
</dbReference>
<evidence type="ECO:0000256" key="7">
    <source>
        <dbReference type="SAM" id="Phobius"/>
    </source>
</evidence>
<keyword evidence="6 7" id="KW-0472">Membrane</keyword>
<dbReference type="GO" id="GO:0005886">
    <property type="term" value="C:plasma membrane"/>
    <property type="evidence" value="ECO:0007669"/>
    <property type="project" value="UniProtKB-SubCell"/>
</dbReference>
<keyword evidence="5 7" id="KW-1133">Transmembrane helix</keyword>
<feature type="transmembrane region" description="Helical" evidence="7">
    <location>
        <begin position="147"/>
        <end position="167"/>
    </location>
</feature>
<proteinExistence type="inferred from homology"/>
<dbReference type="PANTHER" id="PTHR30506:SF3">
    <property type="entry name" value="UPF0126 INNER MEMBRANE PROTEIN YADS-RELATED"/>
    <property type="match status" value="1"/>
</dbReference>
<feature type="domain" description="Glycine transporter" evidence="8">
    <location>
        <begin position="5"/>
        <end position="75"/>
    </location>
</feature>
<feature type="transmembrane region" description="Helical" evidence="7">
    <location>
        <begin position="173"/>
        <end position="191"/>
    </location>
</feature>
<evidence type="ECO:0000256" key="3">
    <source>
        <dbReference type="ARBA" id="ARBA00022475"/>
    </source>
</evidence>
<evidence type="ECO:0000256" key="5">
    <source>
        <dbReference type="ARBA" id="ARBA00022989"/>
    </source>
</evidence>
<feature type="transmembrane region" description="Helical" evidence="7">
    <location>
        <begin position="6"/>
        <end position="22"/>
    </location>
</feature>
<protein>
    <recommendedName>
        <fullName evidence="8">Glycine transporter domain-containing protein</fullName>
    </recommendedName>
</protein>
<keyword evidence="3" id="KW-1003">Cell membrane</keyword>
<gene>
    <name evidence="9" type="ORF">DCF17_08130</name>
</gene>
<reference evidence="9 10" key="2">
    <citation type="submission" date="2018-06" db="EMBL/GenBank/DDBJ databases">
        <title>Metagenomic assembly of (sub)arctic Cyanobacteria and their associated microbiome from non-axenic cultures.</title>
        <authorList>
            <person name="Baurain D."/>
        </authorList>
    </citation>
    <scope>NUCLEOTIDE SEQUENCE [LARGE SCALE GENOMIC DNA]</scope>
    <source>
        <strain evidence="9">ULC041bin1</strain>
    </source>
</reference>
<evidence type="ECO:0000256" key="4">
    <source>
        <dbReference type="ARBA" id="ARBA00022692"/>
    </source>
</evidence>
<dbReference type="EMBL" id="QBMN01000043">
    <property type="protein sequence ID" value="PZO42787.1"/>
    <property type="molecule type" value="Genomic_DNA"/>
</dbReference>
<evidence type="ECO:0000256" key="2">
    <source>
        <dbReference type="ARBA" id="ARBA00008193"/>
    </source>
</evidence>
<evidence type="ECO:0000313" key="9">
    <source>
        <dbReference type="EMBL" id="PZO42787.1"/>
    </source>
</evidence>